<keyword evidence="2" id="KW-0732">Signal</keyword>
<keyword evidence="4" id="KW-1185">Reference proteome</keyword>
<sequence length="440" mass="49429">MSKYLVKSSLVAGLGLSVPIALADVTRSQTTGKPEEALPTESTAANANRQIQKANPVNSTAVTAGNYTFVLSTPITIALIVVIGGIAIFPVITLLLNSKKAAKLGQSNFLGKFFKRFQKPDVLESDKFLHQRNLEKLALITNQAENLNADKFGNTEFMAFFKIKSYIARSIDEYANLDEVIELLRVAIEAQTSFSTIDSTESRYCSSGQRKLYDFVNSLLTQEIDTAVFKQQVEQKLEEVLPLLKTEEGKVALRSYVAEISKISENPLGLKLILLFKKYQLDDYSTLRSVSNTINLLEAEDLLNLDALLLLVMVKYDVFEKLGPIVGIAEQHNRPETYSKMLQYIGLKSRHEVSYQKFQEFLLLLKQWETHYKTIVNVRSKYSEKDYQLPKEFNSEPPGFGLYQKYKDSFHLITAPDVPPAATTKIEKTEPESPILTGVS</sequence>
<dbReference type="Proteomes" id="UP000238937">
    <property type="component" value="Unassembled WGS sequence"/>
</dbReference>
<feature type="signal peptide" evidence="2">
    <location>
        <begin position="1"/>
        <end position="23"/>
    </location>
</feature>
<feature type="transmembrane region" description="Helical" evidence="1">
    <location>
        <begin position="75"/>
        <end position="96"/>
    </location>
</feature>
<proteinExistence type="predicted"/>
<keyword evidence="1" id="KW-0472">Membrane</keyword>
<evidence type="ECO:0000256" key="1">
    <source>
        <dbReference type="SAM" id="Phobius"/>
    </source>
</evidence>
<protein>
    <submittedName>
        <fullName evidence="3">Uncharacterized protein</fullName>
    </submittedName>
</protein>
<dbReference type="OrthoDB" id="560641at2"/>
<evidence type="ECO:0000313" key="3">
    <source>
        <dbReference type="EMBL" id="PSB57335.1"/>
    </source>
</evidence>
<organism evidence="3 4">
    <name type="scientific">Chamaesiphon polymorphus CCALA 037</name>
    <dbReference type="NCBI Taxonomy" id="2107692"/>
    <lineage>
        <taxon>Bacteria</taxon>
        <taxon>Bacillati</taxon>
        <taxon>Cyanobacteriota</taxon>
        <taxon>Cyanophyceae</taxon>
        <taxon>Gomontiellales</taxon>
        <taxon>Chamaesiphonaceae</taxon>
        <taxon>Chamaesiphon</taxon>
    </lineage>
</organism>
<gene>
    <name evidence="3" type="ORF">C7B77_08690</name>
</gene>
<keyword evidence="1" id="KW-1133">Transmembrane helix</keyword>
<dbReference type="RefSeq" id="WP_146138244.1">
    <property type="nucleotide sequence ID" value="NZ_PVWO01000080.1"/>
</dbReference>
<reference evidence="3 4" key="1">
    <citation type="submission" date="2018-03" db="EMBL/GenBank/DDBJ databases">
        <title>The ancient ancestry and fast evolution of plastids.</title>
        <authorList>
            <person name="Moore K.R."/>
            <person name="Magnabosco C."/>
            <person name="Momper L."/>
            <person name="Gold D.A."/>
            <person name="Bosak T."/>
            <person name="Fournier G.P."/>
        </authorList>
    </citation>
    <scope>NUCLEOTIDE SEQUENCE [LARGE SCALE GENOMIC DNA]</scope>
    <source>
        <strain evidence="3 4">CCALA 037</strain>
    </source>
</reference>
<dbReference type="EMBL" id="PVWO01000080">
    <property type="protein sequence ID" value="PSB57335.1"/>
    <property type="molecule type" value="Genomic_DNA"/>
</dbReference>
<accession>A0A2T1GHY3</accession>
<evidence type="ECO:0000256" key="2">
    <source>
        <dbReference type="SAM" id="SignalP"/>
    </source>
</evidence>
<keyword evidence="1" id="KW-0812">Transmembrane</keyword>
<evidence type="ECO:0000313" key="4">
    <source>
        <dbReference type="Proteomes" id="UP000238937"/>
    </source>
</evidence>
<dbReference type="AlphaFoldDB" id="A0A2T1GHY3"/>
<feature type="chain" id="PRO_5015704852" evidence="2">
    <location>
        <begin position="24"/>
        <end position="440"/>
    </location>
</feature>
<name>A0A2T1GHY3_9CYAN</name>
<comment type="caution">
    <text evidence="3">The sequence shown here is derived from an EMBL/GenBank/DDBJ whole genome shotgun (WGS) entry which is preliminary data.</text>
</comment>